<dbReference type="GO" id="GO:0005615">
    <property type="term" value="C:extracellular space"/>
    <property type="evidence" value="ECO:0007669"/>
    <property type="project" value="TreeGrafter"/>
</dbReference>
<dbReference type="Proteomes" id="UP000700334">
    <property type="component" value="Unassembled WGS sequence"/>
</dbReference>
<dbReference type="Pfam" id="PF16208">
    <property type="entry name" value="Keratin_2_head"/>
    <property type="match status" value="1"/>
</dbReference>
<dbReference type="PROSITE" id="PS51842">
    <property type="entry name" value="IF_ROD_2"/>
    <property type="match status" value="1"/>
</dbReference>
<reference evidence="7" key="1">
    <citation type="journal article" date="2021" name="Evol. Appl.">
        <title>The genome of the Pyrenean desman and the effects of bottlenecks and inbreeding on the genomic landscape of an endangered species.</title>
        <authorList>
            <person name="Escoda L."/>
            <person name="Castresana J."/>
        </authorList>
    </citation>
    <scope>NUCLEOTIDE SEQUENCE</scope>
    <source>
        <strain evidence="7">IBE-C5619</strain>
    </source>
</reference>
<dbReference type="GO" id="GO:0030280">
    <property type="term" value="F:structural constituent of skin epidermis"/>
    <property type="evidence" value="ECO:0007669"/>
    <property type="project" value="TreeGrafter"/>
</dbReference>
<comment type="caution">
    <text evidence="7">The sequence shown here is derived from an EMBL/GenBank/DDBJ whole genome shotgun (WGS) entry which is preliminary data.</text>
</comment>
<evidence type="ECO:0000256" key="4">
    <source>
        <dbReference type="SAM" id="Coils"/>
    </source>
</evidence>
<evidence type="ECO:0000259" key="6">
    <source>
        <dbReference type="PROSITE" id="PS51842"/>
    </source>
</evidence>
<dbReference type="PANTHER" id="PTHR45616">
    <property type="entry name" value="GATA-TYPE DOMAIN-CONTAINING PROTEIN"/>
    <property type="match status" value="1"/>
</dbReference>
<name>A0A8J6A1P0_GALPY</name>
<dbReference type="AlphaFoldDB" id="A0A8J6A1P0"/>
<dbReference type="PRINTS" id="PR01248">
    <property type="entry name" value="TYPE1KERATIN"/>
</dbReference>
<feature type="region of interest" description="Disordered" evidence="5">
    <location>
        <begin position="496"/>
        <end position="516"/>
    </location>
</feature>
<dbReference type="InterPro" id="IPR039008">
    <property type="entry name" value="IF_rod_dom"/>
</dbReference>
<evidence type="ECO:0000256" key="3">
    <source>
        <dbReference type="ARBA" id="ARBA00023054"/>
    </source>
</evidence>
<dbReference type="PANTHER" id="PTHR45616:SF1">
    <property type="entry name" value="KERATIN, TYPE II CYTOSKELETAL 80"/>
    <property type="match status" value="1"/>
</dbReference>
<sequence>PSCLRPEPAACHLSQAPLLIPAPSPLPGPGATMTCRSCVVGFSSLSSCEATPAGSPWAGTSGWGSCRAPGLSFSSRSLTGCRPAGTIPKVTVNTSLLVPLDLKVDPTIQQQKNQEKEEMKVLNDRFASLIGKLTAALLLVQVQALEQRNQVLETRWRFLQTQDAAPFDLGHLYEEHQCRLREELRKVSQERGQLEANLLQVLQKVEEFRVRYEDEISKRTDMEFTFVQLKKDLDTECLRRTELETKLKGLQSFVELMKTIYQQELKDLEAQVKDVSVTVGMDSRCHIDLSGIVEEVKAQYDAIAARSLEEAEAYSRSQVWAHRGGQWGRGAAPAMAEGACSSGRSDCTGAVENTGQHWGALEERAARSAEYGSSLQSSRSEIADLNVRVQKLRSQILSVESHCLKLEENIKVAEEQGELAFQDAKAKLAQLEEALQQAKQDMARMLRDYQELMNTKLALDIEIATYSKLVEGEESRMDLPSATVVSATQCRSRTAASKSSLLRAPSRKKKKNKKGPVIQITEMSEKFLVQESEASE</sequence>
<keyword evidence="8" id="KW-1185">Reference proteome</keyword>
<accession>A0A8J6A1P0</accession>
<dbReference type="SMART" id="SM01391">
    <property type="entry name" value="Filament"/>
    <property type="match status" value="1"/>
</dbReference>
<evidence type="ECO:0000256" key="1">
    <source>
        <dbReference type="ARBA" id="ARBA00022744"/>
    </source>
</evidence>
<dbReference type="Pfam" id="PF00038">
    <property type="entry name" value="Filament"/>
    <property type="match status" value="2"/>
</dbReference>
<evidence type="ECO:0000313" key="8">
    <source>
        <dbReference type="Proteomes" id="UP000700334"/>
    </source>
</evidence>
<evidence type="ECO:0000313" key="7">
    <source>
        <dbReference type="EMBL" id="KAG8509065.1"/>
    </source>
</evidence>
<feature type="domain" description="IF rod" evidence="6">
    <location>
        <begin position="115"/>
        <end position="477"/>
    </location>
</feature>
<dbReference type="Gene3D" id="1.20.5.500">
    <property type="entry name" value="Single helix bin"/>
    <property type="match status" value="1"/>
</dbReference>
<evidence type="ECO:0000256" key="5">
    <source>
        <dbReference type="SAM" id="MobiDB-lite"/>
    </source>
</evidence>
<dbReference type="OrthoDB" id="2441647at2759"/>
<dbReference type="EMBL" id="JAGFMF010011958">
    <property type="protein sequence ID" value="KAG8509065.1"/>
    <property type="molecule type" value="Genomic_DNA"/>
</dbReference>
<gene>
    <name evidence="7" type="ORF">J0S82_008008</name>
</gene>
<dbReference type="InterPro" id="IPR032444">
    <property type="entry name" value="Keratin_2_head"/>
</dbReference>
<keyword evidence="2" id="KW-0403">Intermediate filament</keyword>
<proteinExistence type="predicted"/>
<feature type="coiled-coil region" evidence="4">
    <location>
        <begin position="375"/>
        <end position="455"/>
    </location>
</feature>
<dbReference type="Gene3D" id="1.20.5.1160">
    <property type="entry name" value="Vasodilator-stimulated phosphoprotein"/>
    <property type="match status" value="1"/>
</dbReference>
<protein>
    <submittedName>
        <fullName evidence="7">Keratin, type II cytoskeletal 80</fullName>
    </submittedName>
</protein>
<dbReference type="GO" id="GO:0045095">
    <property type="term" value="C:keratin filament"/>
    <property type="evidence" value="ECO:0007669"/>
    <property type="project" value="TreeGrafter"/>
</dbReference>
<dbReference type="FunFam" id="1.20.5.170:FF:000004">
    <property type="entry name" value="Keratin, type II cytoskeletal 5"/>
    <property type="match status" value="1"/>
</dbReference>
<feature type="compositionally biased region" description="Basic residues" evidence="5">
    <location>
        <begin position="505"/>
        <end position="514"/>
    </location>
</feature>
<organism evidence="7 8">
    <name type="scientific">Galemys pyrenaicus</name>
    <name type="common">Iberian desman</name>
    <name type="synonym">Pyrenean desman</name>
    <dbReference type="NCBI Taxonomy" id="202257"/>
    <lineage>
        <taxon>Eukaryota</taxon>
        <taxon>Metazoa</taxon>
        <taxon>Chordata</taxon>
        <taxon>Craniata</taxon>
        <taxon>Vertebrata</taxon>
        <taxon>Euteleostomi</taxon>
        <taxon>Mammalia</taxon>
        <taxon>Eutheria</taxon>
        <taxon>Laurasiatheria</taxon>
        <taxon>Eulipotyphla</taxon>
        <taxon>Talpidae</taxon>
        <taxon>Galemys</taxon>
    </lineage>
</organism>
<dbReference type="InterPro" id="IPR002957">
    <property type="entry name" value="Keratin_I"/>
</dbReference>
<dbReference type="GO" id="GO:0031424">
    <property type="term" value="P:keratinization"/>
    <property type="evidence" value="ECO:0007669"/>
    <property type="project" value="TreeGrafter"/>
</dbReference>
<dbReference type="GO" id="GO:0045109">
    <property type="term" value="P:intermediate filament organization"/>
    <property type="evidence" value="ECO:0007669"/>
    <property type="project" value="TreeGrafter"/>
</dbReference>
<feature type="non-terminal residue" evidence="7">
    <location>
        <position position="1"/>
    </location>
</feature>
<evidence type="ECO:0000256" key="2">
    <source>
        <dbReference type="ARBA" id="ARBA00022754"/>
    </source>
</evidence>
<keyword evidence="1" id="KW-0416">Keratin</keyword>
<feature type="coiled-coil region" evidence="4">
    <location>
        <begin position="135"/>
        <end position="204"/>
    </location>
</feature>
<dbReference type="SUPFAM" id="SSF64593">
    <property type="entry name" value="Intermediate filament protein, coiled coil region"/>
    <property type="match status" value="1"/>
</dbReference>
<dbReference type="Gene3D" id="1.20.5.170">
    <property type="match status" value="1"/>
</dbReference>
<keyword evidence="3 4" id="KW-0175">Coiled coil</keyword>
<dbReference type="FunFam" id="1.20.5.1160:FF:000001">
    <property type="entry name" value="Keratin type II"/>
    <property type="match status" value="1"/>
</dbReference>